<protein>
    <submittedName>
        <fullName evidence="1">Uncharacterized protein</fullName>
    </submittedName>
</protein>
<keyword evidence="2" id="KW-1185">Reference proteome</keyword>
<accession>G8WRD8</accession>
<evidence type="ECO:0000313" key="2">
    <source>
        <dbReference type="Proteomes" id="UP000007842"/>
    </source>
</evidence>
<reference evidence="2" key="1">
    <citation type="submission" date="2011-12" db="EMBL/GenBank/DDBJ databases">
        <title>Complete genome sequence of Streptomyces cattleya strain DSM 46488.</title>
        <authorList>
            <person name="Ou H.-Y."/>
            <person name="Li P."/>
            <person name="Zhao C."/>
            <person name="O'Hagan D."/>
            <person name="Deng Z."/>
        </authorList>
    </citation>
    <scope>NUCLEOTIDE SEQUENCE [LARGE SCALE GENOMIC DNA]</scope>
    <source>
        <strain evidence="2">ATCC 35852 / DSM 46488 / JCM 4925 / NBRC 14057 / NRRL 8057</strain>
    </source>
</reference>
<evidence type="ECO:0000313" key="1">
    <source>
        <dbReference type="EMBL" id="AEW92955.1"/>
    </source>
</evidence>
<dbReference type="RefSeq" id="WP_014141354.1">
    <property type="nucleotide sequence ID" value="NC_016111.1"/>
</dbReference>
<organism evidence="1 2">
    <name type="scientific">Streptantibioticus cattleyicolor (strain ATCC 35852 / DSM 46488 / JCM 4925 / NBRC 14057 / NRRL 8057)</name>
    <name type="common">Streptomyces cattleya</name>
    <dbReference type="NCBI Taxonomy" id="1003195"/>
    <lineage>
        <taxon>Bacteria</taxon>
        <taxon>Bacillati</taxon>
        <taxon>Actinomycetota</taxon>
        <taxon>Actinomycetes</taxon>
        <taxon>Kitasatosporales</taxon>
        <taxon>Streptomycetaceae</taxon>
        <taxon>Streptantibioticus</taxon>
    </lineage>
</organism>
<name>F8JT20_STREN</name>
<dbReference type="KEGG" id="sct:SCAT_0578"/>
<dbReference type="STRING" id="1003195.SCATT_05840"/>
<sequence length="131" mass="13777">MSHILDELHTVIAHLEDEGHALAGRLRAVAARLRADIDHVSAGSETALETLVESLTEAVRPEFDRLKTEAVSEVGRLLATVLNAVEPVFAGPGTDAKQALADAIKAVRGLFDTPLALGQKPASAGPVRPTD</sequence>
<dbReference type="EMBL" id="CP003219">
    <property type="protein sequence ID" value="AEW92955.1"/>
    <property type="molecule type" value="Genomic_DNA"/>
</dbReference>
<dbReference type="Proteomes" id="UP000007842">
    <property type="component" value="Chromosome"/>
</dbReference>
<dbReference type="PATRIC" id="fig|1003195.11.peg.2196"/>
<gene>
    <name evidence="1" type="ordered locus">SCATT_05840</name>
</gene>
<dbReference type="AlphaFoldDB" id="F8JT20"/>
<accession>F8JT20</accession>
<dbReference type="KEGG" id="scy:SCATT_05840"/>
<proteinExistence type="predicted"/>
<dbReference type="HOGENOM" id="CLU_1926337_0_0_11"/>